<dbReference type="SMART" id="SM00065">
    <property type="entry name" value="GAF"/>
    <property type="match status" value="2"/>
</dbReference>
<keyword evidence="2" id="KW-1133">Transmembrane helix</keyword>
<dbReference type="InterPro" id="IPR041664">
    <property type="entry name" value="AAA_16"/>
</dbReference>
<dbReference type="Pfam" id="PF00069">
    <property type="entry name" value="Pkinase"/>
    <property type="match status" value="1"/>
</dbReference>
<dbReference type="Gene3D" id="3.30.450.40">
    <property type="match status" value="2"/>
</dbReference>
<dbReference type="CDD" id="cd01949">
    <property type="entry name" value="GGDEF"/>
    <property type="match status" value="1"/>
</dbReference>
<dbReference type="PROSITE" id="PS00108">
    <property type="entry name" value="PROTEIN_KINASE_ST"/>
    <property type="match status" value="1"/>
</dbReference>
<feature type="domain" description="Protein kinase" evidence="3">
    <location>
        <begin position="11"/>
        <end position="266"/>
    </location>
</feature>
<comment type="caution">
    <text evidence="5">The sequence shown here is derived from an EMBL/GenBank/DDBJ whole genome shotgun (WGS) entry which is preliminary data.</text>
</comment>
<dbReference type="InterPro" id="IPR011009">
    <property type="entry name" value="Kinase-like_dom_sf"/>
</dbReference>
<evidence type="ECO:0008006" key="7">
    <source>
        <dbReference type="Google" id="ProtNLM"/>
    </source>
</evidence>
<accession>A0ABQ3XHG7</accession>
<dbReference type="PANTHER" id="PTHR45138">
    <property type="entry name" value="REGULATORY COMPONENTS OF SENSORY TRANSDUCTION SYSTEM"/>
    <property type="match status" value="1"/>
</dbReference>
<proteinExistence type="predicted"/>
<keyword evidence="2" id="KW-0812">Transmembrane</keyword>
<dbReference type="PROSITE" id="PS50887">
    <property type="entry name" value="GGDEF"/>
    <property type="match status" value="1"/>
</dbReference>
<dbReference type="InterPro" id="IPR043128">
    <property type="entry name" value="Rev_trsase/Diguanyl_cyclase"/>
</dbReference>
<dbReference type="SUPFAM" id="SSF55781">
    <property type="entry name" value="GAF domain-like"/>
    <property type="match status" value="2"/>
</dbReference>
<comment type="subcellular location">
    <subcellularLocation>
        <location evidence="1">Membrane</location>
        <topology evidence="1">Single-pass membrane protein</topology>
    </subcellularLocation>
</comment>
<dbReference type="SMART" id="SM00220">
    <property type="entry name" value="S_TKc"/>
    <property type="match status" value="1"/>
</dbReference>
<dbReference type="RefSeq" id="WP_203801196.1">
    <property type="nucleotide sequence ID" value="NZ_BAAAQE010000099.1"/>
</dbReference>
<dbReference type="SUPFAM" id="SSF52540">
    <property type="entry name" value="P-loop containing nucleoside triphosphate hydrolases"/>
    <property type="match status" value="1"/>
</dbReference>
<dbReference type="InterPro" id="IPR027417">
    <property type="entry name" value="P-loop_NTPase"/>
</dbReference>
<evidence type="ECO:0000259" key="4">
    <source>
        <dbReference type="PROSITE" id="PS50887"/>
    </source>
</evidence>
<dbReference type="SMART" id="SM00267">
    <property type="entry name" value="GGDEF"/>
    <property type="match status" value="1"/>
</dbReference>
<dbReference type="Gene3D" id="3.30.70.270">
    <property type="match status" value="1"/>
</dbReference>
<dbReference type="InterPro" id="IPR029787">
    <property type="entry name" value="Nucleotide_cyclase"/>
</dbReference>
<dbReference type="EMBL" id="BOMG01000077">
    <property type="protein sequence ID" value="GID57855.1"/>
    <property type="molecule type" value="Genomic_DNA"/>
</dbReference>
<reference evidence="5 6" key="1">
    <citation type="submission" date="2021-01" db="EMBL/GenBank/DDBJ databases">
        <title>Whole genome shotgun sequence of Actinoplanes couchii NBRC 106145.</title>
        <authorList>
            <person name="Komaki H."/>
            <person name="Tamura T."/>
        </authorList>
    </citation>
    <scope>NUCLEOTIDE SEQUENCE [LARGE SCALE GENOMIC DNA]</scope>
    <source>
        <strain evidence="5 6">NBRC 106145</strain>
    </source>
</reference>
<dbReference type="PROSITE" id="PS50011">
    <property type="entry name" value="PROTEIN_KINASE_DOM"/>
    <property type="match status" value="1"/>
</dbReference>
<evidence type="ECO:0000259" key="3">
    <source>
        <dbReference type="PROSITE" id="PS50011"/>
    </source>
</evidence>
<dbReference type="InterPro" id="IPR008271">
    <property type="entry name" value="Ser/Thr_kinase_AS"/>
</dbReference>
<name>A0ABQ3XHG7_9ACTN</name>
<dbReference type="CDD" id="cd14014">
    <property type="entry name" value="STKc_PknB_like"/>
    <property type="match status" value="1"/>
</dbReference>
<evidence type="ECO:0000256" key="2">
    <source>
        <dbReference type="SAM" id="Phobius"/>
    </source>
</evidence>
<dbReference type="InterPro" id="IPR003018">
    <property type="entry name" value="GAF"/>
</dbReference>
<dbReference type="SUPFAM" id="SSF56112">
    <property type="entry name" value="Protein kinase-like (PK-like)"/>
    <property type="match status" value="1"/>
</dbReference>
<evidence type="ECO:0000313" key="5">
    <source>
        <dbReference type="EMBL" id="GID57855.1"/>
    </source>
</evidence>
<feature type="transmembrane region" description="Helical" evidence="2">
    <location>
        <begin position="824"/>
        <end position="840"/>
    </location>
</feature>
<dbReference type="InterPro" id="IPR000719">
    <property type="entry name" value="Prot_kinase_dom"/>
</dbReference>
<dbReference type="InterPro" id="IPR050469">
    <property type="entry name" value="Diguanylate_Cyclase"/>
</dbReference>
<dbReference type="Pfam" id="PF00990">
    <property type="entry name" value="GGDEF"/>
    <property type="match status" value="1"/>
</dbReference>
<dbReference type="Proteomes" id="UP000612282">
    <property type="component" value="Unassembled WGS sequence"/>
</dbReference>
<dbReference type="Pfam" id="PF01590">
    <property type="entry name" value="GAF"/>
    <property type="match status" value="1"/>
</dbReference>
<organism evidence="5 6">
    <name type="scientific">Actinoplanes couchii</name>
    <dbReference type="NCBI Taxonomy" id="403638"/>
    <lineage>
        <taxon>Bacteria</taxon>
        <taxon>Bacillati</taxon>
        <taxon>Actinomycetota</taxon>
        <taxon>Actinomycetes</taxon>
        <taxon>Micromonosporales</taxon>
        <taxon>Micromonosporaceae</taxon>
        <taxon>Actinoplanes</taxon>
    </lineage>
</organism>
<feature type="transmembrane region" description="Helical" evidence="2">
    <location>
        <begin position="782"/>
        <end position="803"/>
    </location>
</feature>
<keyword evidence="6" id="KW-1185">Reference proteome</keyword>
<sequence>MTEPSPVVPGLSAFQAIGRGGQSVVHRARRADGTDVAVKILLDPSGRARLRREATWMAACRHPGLPEVYDTGETDGQPYLVMEFVDGEHLGDVLRSGPLSPARAAEIAADVADALNVMHLTGVVHRDIKPDNIIISPDGAARLVDLGFATWSGQQSGEAVAGTLTYAPPEQNGTLQRPVDARSDLYALGIVLFECLTGHPPFQATDAGELLRQHTVAVPKLDRDLPATLTAVVNRLLAKDPDDRYAGATGLAADLRRIADDPDAVFEIAENDEPVHRPEIPMVGRDAEIAELAALWGETSDHCRAAVVRGGAGSGRTRLLREFTGRLENAGVTVLRGECRPGDAPLAVLSRIFDTHLEQSGPELVQAAAGDAAAYLGRLSPALRDIFGAGDGGSAFMMAVTAFMGDLAEQTGGLVLALDNAQWLDVATLQMLRQLTQSSTTPLLIVATLDTEADEASEGQLPNDAAWAGSEALTLHLRPMDRAALARLLATYTGGYPLTDELLDRLGARANGLPLTALMLARAAIEAGLLFPRNGKVDVDADGFQRIDIPTDLAGLLLERIDGLGDQGRDLLATAAVAGFHFDPEQVARIAGADAELVRASCEAAVGQGLLERNGDGYGFVHEQVHRALLADLDPDKLRDLHQRAADEATSSYAEARHLLQGHPELDTARTTRVCLAAAHAALEEHAGTDAIGFLEAAEPYLDADSDTDVAWTEALGMAYAQTGRSEEARQRYAVALEATGDAAVRSRLHRRLAQLNLGNWQLTAAMEETGKGLAALGLSSLGGGVVGLVTGIAYLLAAVLVERTRMGFGTEDEEKLARYRQRYALYAAGAYAALLATRPRTMIGYEMRARYVAARMGLTPEYARQAAHNAAIKHAITRRPAPRAFARAQRIAEEVGQPAALVYVEYLRRLCETQSGRPDLDEYQRWLQRHGGLLDTTENLNYALSLSARWFLQGRVIPMRAAITDGMDHVWRSDQSDNPTGRIRGLSWIGGRPPTIDDATELLDHADPAADDPGSRLMSLVGAVEICRELHDYGSTFDRAADEMARLGLRPTAVASALRVVYSTLAFGRIEQLRTATPEQRPTALAAARKAVRQLRDAADRGRGAGRQLAAHHAVAAAHLAWLSTGDVQRQLARADEQLAGDDLPGMAMSMMVLRARIADEGDHTEEAATLAEAAGRLADQLGQARVARAVRQEFGLTAGQTSQASVIDGGAADRRRLGALERLSRTLSGVVRLDELSRAVLDETVLILNAERAYLFLMDESDVLQPHSGRDAGGDDLEVLTDYGSTIVDRVRHTGKPVVVTGTEEGAALGSQSVVLHGLRSIMAAPLVMDGRLLGVVYLDSRVAKGMFTSADVGILTAITQYVAAAVETARAAQLAVAVRAAEQQRDMAETLRESLIRFSRLLEPAAILDELRDTLARVLTADSTYLITASDDGDLTGPEPGVTGALERTPVLNQLLAAPGPLTVGHLHLPFLDPAKRHLVVPLHRQETQVGLVVLAGPEEFGPTEITLAAAIAEEAMMAYHNADLFAQVRYMATTDALTGVSNRRHFFTVAQQAHADAVEEGRGFVAVMIDIDHFKKINDQHGHQAGDQVIATVAARLRDALPADGELGRYGGEEFAAVWSADGDRAVAAERLRKAVTGTPIPTDVGPLTVTVSVGVCPADPSSTALDAALGAADAALYQAKQGGRNRVVLTDSEATDAGVTVGGE</sequence>
<dbReference type="Gene3D" id="1.10.510.10">
    <property type="entry name" value="Transferase(Phosphotransferase) domain 1"/>
    <property type="match status" value="1"/>
</dbReference>
<dbReference type="PANTHER" id="PTHR45138:SF9">
    <property type="entry name" value="DIGUANYLATE CYCLASE DGCM-RELATED"/>
    <property type="match status" value="1"/>
</dbReference>
<dbReference type="SUPFAM" id="SSF55073">
    <property type="entry name" value="Nucleotide cyclase"/>
    <property type="match status" value="1"/>
</dbReference>
<dbReference type="InterPro" id="IPR000160">
    <property type="entry name" value="GGDEF_dom"/>
</dbReference>
<dbReference type="NCBIfam" id="TIGR00254">
    <property type="entry name" value="GGDEF"/>
    <property type="match status" value="1"/>
</dbReference>
<keyword evidence="2" id="KW-0472">Membrane</keyword>
<protein>
    <recommendedName>
        <fullName evidence="7">Non-specific serine/threonine protein kinase</fullName>
    </recommendedName>
</protein>
<dbReference type="Pfam" id="PF13191">
    <property type="entry name" value="AAA_16"/>
    <property type="match status" value="1"/>
</dbReference>
<evidence type="ECO:0000313" key="6">
    <source>
        <dbReference type="Proteomes" id="UP000612282"/>
    </source>
</evidence>
<feature type="domain" description="GGDEF" evidence="4">
    <location>
        <begin position="1566"/>
        <end position="1697"/>
    </location>
</feature>
<gene>
    <name evidence="5" type="ORF">Aco03nite_062590</name>
</gene>
<evidence type="ECO:0000256" key="1">
    <source>
        <dbReference type="ARBA" id="ARBA00004167"/>
    </source>
</evidence>
<dbReference type="InterPro" id="IPR029016">
    <property type="entry name" value="GAF-like_dom_sf"/>
</dbReference>